<dbReference type="InterPro" id="IPR050203">
    <property type="entry name" value="Trp-tRNA_synthetase"/>
</dbReference>
<keyword evidence="10" id="KW-0030">Aminoacyl-tRNA synthetase</keyword>
<evidence type="ECO:0000256" key="1">
    <source>
        <dbReference type="ARBA" id="ARBA00004305"/>
    </source>
</evidence>
<dbReference type="EMBL" id="JASDAP010000005">
    <property type="protein sequence ID" value="KAK1903571.1"/>
    <property type="molecule type" value="Genomic_DNA"/>
</dbReference>
<keyword evidence="4" id="KW-0436">Ligase</keyword>
<evidence type="ECO:0000256" key="15">
    <source>
        <dbReference type="ARBA" id="ARBA00059972"/>
    </source>
</evidence>
<dbReference type="GO" id="GO:0005759">
    <property type="term" value="C:mitochondrial matrix"/>
    <property type="evidence" value="ECO:0007669"/>
    <property type="project" value="UniProtKB-SubCell"/>
</dbReference>
<keyword evidence="22" id="KW-1185">Reference proteome</keyword>
<gene>
    <name evidence="21" type="ORF">KUDE01_006527</name>
</gene>
<evidence type="ECO:0000256" key="11">
    <source>
        <dbReference type="ARBA" id="ARBA00023163"/>
    </source>
</evidence>
<comment type="function">
    <text evidence="15">Catalyzes the attachment of tryptophan to tRNA(Trp) in a two-step reaction: tryptophan is first activated by ATP to form Trp-AMP and then transferred to the acceptor end of tRNA(Trp).</text>
</comment>
<evidence type="ECO:0000256" key="6">
    <source>
        <dbReference type="ARBA" id="ARBA00022840"/>
    </source>
</evidence>
<keyword evidence="9 18" id="KW-0238">DNA-binding</keyword>
<comment type="caution">
    <text evidence="21">The sequence shown here is derived from an EMBL/GenBank/DDBJ whole genome shotgun (WGS) entry which is preliminary data.</text>
</comment>
<dbReference type="PANTHER" id="PTHR43766">
    <property type="entry name" value="TRYPTOPHAN--TRNA LIGASE, MITOCHONDRIAL"/>
    <property type="match status" value="1"/>
</dbReference>
<evidence type="ECO:0000256" key="4">
    <source>
        <dbReference type="ARBA" id="ARBA00022598"/>
    </source>
</evidence>
<dbReference type="PROSITE" id="PS00178">
    <property type="entry name" value="AA_TRNA_LIGASE_I"/>
    <property type="match status" value="1"/>
</dbReference>
<evidence type="ECO:0000256" key="2">
    <source>
        <dbReference type="ARBA" id="ARBA00005594"/>
    </source>
</evidence>
<dbReference type="GO" id="GO:0070183">
    <property type="term" value="P:mitochondrial tryptophanyl-tRNA aminoacylation"/>
    <property type="evidence" value="ECO:0007669"/>
    <property type="project" value="TreeGrafter"/>
</dbReference>
<dbReference type="SUPFAM" id="SSF52374">
    <property type="entry name" value="Nucleotidylyl transferase"/>
    <property type="match status" value="1"/>
</dbReference>
<dbReference type="Gene3D" id="2.60.40.820">
    <property type="entry name" value="Transcription factor, T-box"/>
    <property type="match status" value="1"/>
</dbReference>
<dbReference type="PRINTS" id="PR01039">
    <property type="entry name" value="TRNASYNTHTRP"/>
</dbReference>
<dbReference type="GO" id="GO:0005634">
    <property type="term" value="C:nucleus"/>
    <property type="evidence" value="ECO:0007669"/>
    <property type="project" value="UniProtKB-SubCell"/>
</dbReference>
<dbReference type="InterPro" id="IPR002306">
    <property type="entry name" value="Trp-tRNA-ligase"/>
</dbReference>
<evidence type="ECO:0000256" key="19">
    <source>
        <dbReference type="SAM" id="MobiDB-lite"/>
    </source>
</evidence>
<feature type="region of interest" description="Disordered" evidence="19">
    <location>
        <begin position="1169"/>
        <end position="1196"/>
    </location>
</feature>
<comment type="catalytic activity">
    <reaction evidence="14">
        <text>tRNA(Trp) + L-tryptophan + ATP = L-tryptophyl-tRNA(Trp) + AMP + diphosphate + H(+)</text>
        <dbReference type="Rhea" id="RHEA:24080"/>
        <dbReference type="Rhea" id="RHEA-COMP:9671"/>
        <dbReference type="Rhea" id="RHEA-COMP:9705"/>
        <dbReference type="ChEBI" id="CHEBI:15378"/>
        <dbReference type="ChEBI" id="CHEBI:30616"/>
        <dbReference type="ChEBI" id="CHEBI:33019"/>
        <dbReference type="ChEBI" id="CHEBI:57912"/>
        <dbReference type="ChEBI" id="CHEBI:78442"/>
        <dbReference type="ChEBI" id="CHEBI:78535"/>
        <dbReference type="ChEBI" id="CHEBI:456215"/>
        <dbReference type="EC" id="6.1.1.2"/>
    </reaction>
</comment>
<evidence type="ECO:0000313" key="21">
    <source>
        <dbReference type="EMBL" id="KAK1903571.1"/>
    </source>
</evidence>
<dbReference type="FunFam" id="3.40.50.620:FF:000082">
    <property type="entry name" value="MSW1p Mitochondrial tryptophanyl-tRNA synthetase"/>
    <property type="match status" value="1"/>
</dbReference>
<evidence type="ECO:0000256" key="18">
    <source>
        <dbReference type="PROSITE-ProRule" id="PRU00201"/>
    </source>
</evidence>
<feature type="compositionally biased region" description="Low complexity" evidence="19">
    <location>
        <begin position="1176"/>
        <end position="1193"/>
    </location>
</feature>
<feature type="region of interest" description="Disordered" evidence="19">
    <location>
        <begin position="682"/>
        <end position="754"/>
    </location>
</feature>
<feature type="domain" description="T-box" evidence="20">
    <location>
        <begin position="762"/>
        <end position="1007"/>
    </location>
</feature>
<protein>
    <recommendedName>
        <fullName evidence="16">Tryptophan--tRNA ligase, mitochondrial</fullName>
        <ecNumber evidence="3">6.1.1.2</ecNumber>
    </recommendedName>
    <alternativeName>
        <fullName evidence="17">(Mt)TrpRS</fullName>
    </alternativeName>
    <alternativeName>
        <fullName evidence="13">Tryptophanyl-tRNA synthetase</fullName>
    </alternativeName>
</protein>
<dbReference type="Pfam" id="PF00907">
    <property type="entry name" value="T-box"/>
    <property type="match status" value="2"/>
</dbReference>
<evidence type="ECO:0000256" key="13">
    <source>
        <dbReference type="ARBA" id="ARBA00030268"/>
    </source>
</evidence>
<evidence type="ECO:0000256" key="7">
    <source>
        <dbReference type="ARBA" id="ARBA00022917"/>
    </source>
</evidence>
<evidence type="ECO:0000256" key="8">
    <source>
        <dbReference type="ARBA" id="ARBA00023015"/>
    </source>
</evidence>
<dbReference type="Proteomes" id="UP001228049">
    <property type="component" value="Unassembled WGS sequence"/>
</dbReference>
<dbReference type="FunFam" id="1.10.240.10:FF:000002">
    <property type="entry name" value="Tryptophan--tRNA ligase"/>
    <property type="match status" value="1"/>
</dbReference>
<dbReference type="Gene3D" id="1.10.240.10">
    <property type="entry name" value="Tyrosyl-Transfer RNA Synthetase"/>
    <property type="match status" value="1"/>
</dbReference>
<dbReference type="InterPro" id="IPR046360">
    <property type="entry name" value="T-box_DNA-bd"/>
</dbReference>
<dbReference type="PANTHER" id="PTHR43766:SF1">
    <property type="entry name" value="TRYPTOPHAN--TRNA LIGASE, MITOCHONDRIAL"/>
    <property type="match status" value="1"/>
</dbReference>
<dbReference type="PROSITE" id="PS01283">
    <property type="entry name" value="TBOX_1"/>
    <property type="match status" value="1"/>
</dbReference>
<evidence type="ECO:0000259" key="20">
    <source>
        <dbReference type="PROSITE" id="PS50252"/>
    </source>
</evidence>
<feature type="compositionally biased region" description="Polar residues" evidence="19">
    <location>
        <begin position="1110"/>
        <end position="1124"/>
    </location>
</feature>
<comment type="similarity">
    <text evidence="2">Belongs to the class-I aminoacyl-tRNA synthetase family.</text>
</comment>
<comment type="subcellular location">
    <subcellularLocation>
        <location evidence="1">Mitochondrion matrix</location>
    </subcellularLocation>
    <subcellularLocation>
        <location evidence="18">Nucleus</location>
    </subcellularLocation>
</comment>
<dbReference type="InterPro" id="IPR018186">
    <property type="entry name" value="TF_T-box_CS"/>
</dbReference>
<keyword evidence="7" id="KW-0648">Protein biosynthesis</keyword>
<feature type="compositionally biased region" description="Gly residues" evidence="19">
    <location>
        <begin position="1138"/>
        <end position="1147"/>
    </location>
</feature>
<dbReference type="InterPro" id="IPR036960">
    <property type="entry name" value="T-box_sf"/>
</dbReference>
<keyword evidence="12 18" id="KW-0539">Nucleus</keyword>
<dbReference type="InterPro" id="IPR008967">
    <property type="entry name" value="p53-like_TF_DNA-bd_sf"/>
</dbReference>
<evidence type="ECO:0000256" key="17">
    <source>
        <dbReference type="ARBA" id="ARBA00080951"/>
    </source>
</evidence>
<keyword evidence="6" id="KW-0067">ATP-binding</keyword>
<reference evidence="21" key="1">
    <citation type="submission" date="2023-04" db="EMBL/GenBank/DDBJ databases">
        <title>Chromosome-level genome of Chaenocephalus aceratus.</title>
        <authorList>
            <person name="Park H."/>
        </authorList>
    </citation>
    <scope>NUCLEOTIDE SEQUENCE</scope>
    <source>
        <strain evidence="21">DE</strain>
        <tissue evidence="21">Muscle</tissue>
    </source>
</reference>
<dbReference type="PRINTS" id="PR00937">
    <property type="entry name" value="TBOX"/>
</dbReference>
<evidence type="ECO:0000256" key="10">
    <source>
        <dbReference type="ARBA" id="ARBA00023146"/>
    </source>
</evidence>
<accession>A0AAD9CMA9</accession>
<dbReference type="NCBIfam" id="TIGR00233">
    <property type="entry name" value="trpS"/>
    <property type="match status" value="1"/>
</dbReference>
<dbReference type="EC" id="6.1.1.2" evidence="3"/>
<keyword evidence="11" id="KW-0804">Transcription</keyword>
<dbReference type="FunFam" id="2.60.40.820:FF:000023">
    <property type="entry name" value="CSON002431 protein"/>
    <property type="match status" value="1"/>
</dbReference>
<dbReference type="CDD" id="cd20191">
    <property type="entry name" value="T-box_TBX15_18_22-like"/>
    <property type="match status" value="1"/>
</dbReference>
<dbReference type="GO" id="GO:0005524">
    <property type="term" value="F:ATP binding"/>
    <property type="evidence" value="ECO:0007669"/>
    <property type="project" value="UniProtKB-KW"/>
</dbReference>
<evidence type="ECO:0000313" key="22">
    <source>
        <dbReference type="Proteomes" id="UP001228049"/>
    </source>
</evidence>
<dbReference type="InterPro" id="IPR014729">
    <property type="entry name" value="Rossmann-like_a/b/a_fold"/>
</dbReference>
<dbReference type="GO" id="GO:0045893">
    <property type="term" value="P:positive regulation of DNA-templated transcription"/>
    <property type="evidence" value="ECO:0007669"/>
    <property type="project" value="InterPro"/>
</dbReference>
<dbReference type="Gene3D" id="3.40.50.620">
    <property type="entry name" value="HUPs"/>
    <property type="match status" value="1"/>
</dbReference>
<dbReference type="InterPro" id="IPR001412">
    <property type="entry name" value="aa-tRNA-synth_I_CS"/>
</dbReference>
<evidence type="ECO:0000256" key="3">
    <source>
        <dbReference type="ARBA" id="ARBA00013161"/>
    </source>
</evidence>
<feature type="compositionally biased region" description="Polar residues" evidence="19">
    <location>
        <begin position="1281"/>
        <end position="1292"/>
    </location>
</feature>
<dbReference type="PROSITE" id="PS50252">
    <property type="entry name" value="TBOX_3"/>
    <property type="match status" value="1"/>
</dbReference>
<evidence type="ECO:0000256" key="16">
    <source>
        <dbReference type="ARBA" id="ARBA00069760"/>
    </source>
</evidence>
<dbReference type="GO" id="GO:0003677">
    <property type="term" value="F:DNA binding"/>
    <property type="evidence" value="ECO:0007669"/>
    <property type="project" value="UniProtKB-UniRule"/>
</dbReference>
<sequence>MRLACQLEAERLRSCGHAAESRSNWPSLSTAPLPGTELHGGQRSVRHPGLKHFVFLTAQHKHQASVSVCFCSVRVLIYCVTALEPAGGGRVFSGIQPTGVPHLGNYLGALENWVSLQSQFPSVLYSIVDLHSITQPQDPAQLRSNILDMAASLLACGIDPERAVLFQQSQVSEHAELSWILGCLTTMPRLRHLPQWKMKSKQKNEGSVGLFTYPVLQAADILLYKSTHVPVGEDQVQHLELAQDLARIFNNRYGDLFPEPAALLSSTRKVKSLRDPSVKMSKSDPHAMATISLTDSSDDIALKLRRAVTDFNSEVTFDPETRPGVSNLVTIHAAMAMIGVEEAVSQAAGLDTGAYKRLVTEAVIQRITPIREEIQRLRADPQHLEGVLREGGAGRESGLLLRGGHDATHQEDVRVALPAKCGSCTWGMVILVPGEGGETARELLSVWMLYGRLYPRGQAGPNDAISGSDRVGEKLDIKMTSGWMRGLEVRAHGMKRRRSEAAGGEEGDIRLDDGCSAAPLRMKKKTPPESTRSRDGTVHAAFLVTVWDYFGHLVSSRLAETLSGFHCFASLLGTDGEGLSPPHPLRVDLREMSERRRSAAALSSRAHAFSVEALIGSNKKRKLRGWEDKELELSMESLGTEGEDAAHCLDMDPGLQGGLGWQHKQAGCWQVQPVLLGSSSLRFGAPGSGDREQPVSVPRNPASQTVPLLSKLQPADSEASPGSDGEGLAERTSCSFDSPADLAPVPCEPSPPASMEEIQVELQCADLWKRFHDIGTEMIITKAGRRMFPAMRVKIAGLDPHQQYYIAMDIVAVDNKRYRYVYHSSKWMVAGNADSPVPPRAYIHPDSLASGDTWTRQVVSFDKLKLTNNELDDQGHIRLTLSLSPLVYFPSVFSALVGGVGVCLALGRFSHSLINQEQTEAPRRGWGRLTPRSAIILHSMHKYQPRVHVIRKDFSSELSQNKPVPSGEGVKTFSFPETVFTTVTAYQNQQITRLKIDRNPFAKGFRDSGRNRTGLEAIMETYAFWRPPVRTLTFEDFTNMQKQQGGSTGTSPTTPAQEPPPPLGESALQPGPVRVPGLRSQQHGRPAGLRRPGRQLLRTPPGCRGAVASGQPSESFMPQRTSSLIAAGMQGGPHASLSGGGGGGSGGKMDAYGGQLGSFQASQLQYVMQAGGGSGSAPSSSSGSSPSPHMFSGSHHHVQQGSYNAFSLHNPYNLYGYNFPTSPRLAASPEKPQGGLLCSSSSAGAFAERQYLSNGSMDTMHMIGNNSGGQQGGSSCDGRQYGSSSQMSMHMV</sequence>
<evidence type="ECO:0000256" key="14">
    <source>
        <dbReference type="ARBA" id="ARBA00049929"/>
    </source>
</evidence>
<comment type="caution">
    <text evidence="18">Lacks conserved residue(s) required for the propagation of feature annotation.</text>
</comment>
<keyword evidence="5" id="KW-0547">Nucleotide-binding</keyword>
<dbReference type="SMART" id="SM00425">
    <property type="entry name" value="TBOX"/>
    <property type="match status" value="1"/>
</dbReference>
<dbReference type="GO" id="GO:0003700">
    <property type="term" value="F:DNA-binding transcription factor activity"/>
    <property type="evidence" value="ECO:0007669"/>
    <property type="project" value="InterPro"/>
</dbReference>
<proteinExistence type="inferred from homology"/>
<evidence type="ECO:0000256" key="5">
    <source>
        <dbReference type="ARBA" id="ARBA00022741"/>
    </source>
</evidence>
<feature type="compositionally biased region" description="Polar residues" evidence="19">
    <location>
        <begin position="21"/>
        <end position="30"/>
    </location>
</feature>
<dbReference type="Pfam" id="PF00579">
    <property type="entry name" value="tRNA-synt_1b"/>
    <property type="match status" value="1"/>
</dbReference>
<evidence type="ECO:0000256" key="9">
    <source>
        <dbReference type="ARBA" id="ARBA00023125"/>
    </source>
</evidence>
<evidence type="ECO:0000256" key="12">
    <source>
        <dbReference type="ARBA" id="ARBA00023242"/>
    </source>
</evidence>
<dbReference type="GO" id="GO:0004830">
    <property type="term" value="F:tryptophan-tRNA ligase activity"/>
    <property type="evidence" value="ECO:0007669"/>
    <property type="project" value="UniProtKB-EC"/>
</dbReference>
<dbReference type="SUPFAM" id="SSF49417">
    <property type="entry name" value="p53-like transcription factors"/>
    <property type="match status" value="1"/>
</dbReference>
<organism evidence="21 22">
    <name type="scientific">Dissostichus eleginoides</name>
    <name type="common">Patagonian toothfish</name>
    <name type="synonym">Dissostichus amissus</name>
    <dbReference type="NCBI Taxonomy" id="100907"/>
    <lineage>
        <taxon>Eukaryota</taxon>
        <taxon>Metazoa</taxon>
        <taxon>Chordata</taxon>
        <taxon>Craniata</taxon>
        <taxon>Vertebrata</taxon>
        <taxon>Euteleostomi</taxon>
        <taxon>Actinopterygii</taxon>
        <taxon>Neopterygii</taxon>
        <taxon>Teleostei</taxon>
        <taxon>Neoteleostei</taxon>
        <taxon>Acanthomorphata</taxon>
        <taxon>Eupercaria</taxon>
        <taxon>Perciformes</taxon>
        <taxon>Notothenioidei</taxon>
        <taxon>Nototheniidae</taxon>
        <taxon>Dissostichus</taxon>
    </lineage>
</organism>
<feature type="region of interest" description="Disordered" evidence="19">
    <location>
        <begin position="1264"/>
        <end position="1292"/>
    </location>
</feature>
<dbReference type="CDD" id="cd00806">
    <property type="entry name" value="TrpRS_core"/>
    <property type="match status" value="1"/>
</dbReference>
<feature type="region of interest" description="Disordered" evidence="19">
    <location>
        <begin position="1041"/>
        <end position="1149"/>
    </location>
</feature>
<feature type="region of interest" description="Disordered" evidence="19">
    <location>
        <begin position="21"/>
        <end position="41"/>
    </location>
</feature>
<keyword evidence="8" id="KW-0805">Transcription regulation</keyword>
<name>A0AAD9CMA9_DISEL</name>
<dbReference type="InterPro" id="IPR002305">
    <property type="entry name" value="aa-tRNA-synth_Ic"/>
</dbReference>